<accession>A0ABD0N661</accession>
<dbReference type="EMBL" id="JAMKFB020000024">
    <property type="protein sequence ID" value="KAL0157057.1"/>
    <property type="molecule type" value="Genomic_DNA"/>
</dbReference>
<keyword evidence="3" id="KW-1185">Reference proteome</keyword>
<proteinExistence type="predicted"/>
<evidence type="ECO:0000256" key="1">
    <source>
        <dbReference type="SAM" id="MobiDB-lite"/>
    </source>
</evidence>
<evidence type="ECO:0000313" key="2">
    <source>
        <dbReference type="EMBL" id="KAL0157057.1"/>
    </source>
</evidence>
<dbReference type="Proteomes" id="UP001529510">
    <property type="component" value="Unassembled WGS sequence"/>
</dbReference>
<protein>
    <submittedName>
        <fullName evidence="2">Uncharacterized protein</fullName>
    </submittedName>
</protein>
<sequence>GNIPSRDSIHMYYQRQMCRPASSESILDRTEDVYSDFSPLQSQAYGTDGVESDVSRENLS</sequence>
<dbReference type="AlphaFoldDB" id="A0ABD0N661"/>
<gene>
    <name evidence="2" type="ORF">M9458_048303</name>
</gene>
<comment type="caution">
    <text evidence="2">The sequence shown here is derived from an EMBL/GenBank/DDBJ whole genome shotgun (WGS) entry which is preliminary data.</text>
</comment>
<feature type="non-terminal residue" evidence="2">
    <location>
        <position position="60"/>
    </location>
</feature>
<reference evidence="2 3" key="1">
    <citation type="submission" date="2024-05" db="EMBL/GenBank/DDBJ databases">
        <title>Genome sequencing and assembly of Indian major carp, Cirrhinus mrigala (Hamilton, 1822).</title>
        <authorList>
            <person name="Mohindra V."/>
            <person name="Chowdhury L.M."/>
            <person name="Lal K."/>
            <person name="Jena J.K."/>
        </authorList>
    </citation>
    <scope>NUCLEOTIDE SEQUENCE [LARGE SCALE GENOMIC DNA]</scope>
    <source>
        <strain evidence="2">CM1030</strain>
        <tissue evidence="2">Blood</tissue>
    </source>
</reference>
<evidence type="ECO:0000313" key="3">
    <source>
        <dbReference type="Proteomes" id="UP001529510"/>
    </source>
</evidence>
<organism evidence="2 3">
    <name type="scientific">Cirrhinus mrigala</name>
    <name type="common">Mrigala</name>
    <dbReference type="NCBI Taxonomy" id="683832"/>
    <lineage>
        <taxon>Eukaryota</taxon>
        <taxon>Metazoa</taxon>
        <taxon>Chordata</taxon>
        <taxon>Craniata</taxon>
        <taxon>Vertebrata</taxon>
        <taxon>Euteleostomi</taxon>
        <taxon>Actinopterygii</taxon>
        <taxon>Neopterygii</taxon>
        <taxon>Teleostei</taxon>
        <taxon>Ostariophysi</taxon>
        <taxon>Cypriniformes</taxon>
        <taxon>Cyprinidae</taxon>
        <taxon>Labeoninae</taxon>
        <taxon>Labeonini</taxon>
        <taxon>Cirrhinus</taxon>
    </lineage>
</organism>
<feature type="non-terminal residue" evidence="2">
    <location>
        <position position="1"/>
    </location>
</feature>
<feature type="region of interest" description="Disordered" evidence="1">
    <location>
        <begin position="37"/>
        <end position="60"/>
    </location>
</feature>
<name>A0ABD0N661_CIRMR</name>